<accession>A0A427AXH8</accession>
<dbReference type="Proteomes" id="UP000287651">
    <property type="component" value="Unassembled WGS sequence"/>
</dbReference>
<sequence>MFSFYSGASGATSIQNLLQNHGLPGGLLPNAVESFSHDPSSGLLDVRLVRPCYARFDDGLAYFESQVLGNLSYGALRGVVGWSQEELFLWLPVKGIVVADPASGVILFDIGVARKRLAVSAFEDPPDCIPAEDEAAAGIGELQKLKKEAFLAGVSHINGTIRGLRFLFPFRIGMVAFTAAPLDFQPMHIYFLAFSVSLFKILHLQL</sequence>
<dbReference type="Pfam" id="PF04398">
    <property type="entry name" value="DUF538"/>
    <property type="match status" value="1"/>
</dbReference>
<dbReference type="PANTHER" id="PTHR31676">
    <property type="entry name" value="T31J12.3 PROTEIN-RELATED"/>
    <property type="match status" value="1"/>
</dbReference>
<evidence type="ECO:0000313" key="1">
    <source>
        <dbReference type="EMBL" id="RRT80960.1"/>
    </source>
</evidence>
<name>A0A427AXH8_ENSVE</name>
<dbReference type="Gene3D" id="2.30.240.10">
    <property type="entry name" value="At5g01610-like"/>
    <property type="match status" value="1"/>
</dbReference>
<dbReference type="InterPro" id="IPR036758">
    <property type="entry name" value="At5g01610-like"/>
</dbReference>
<reference evidence="1 2" key="1">
    <citation type="journal article" date="2014" name="Agronomy (Basel)">
        <title>A Draft Genome Sequence for Ensete ventricosum, the Drought-Tolerant Tree Against Hunger.</title>
        <authorList>
            <person name="Harrison J."/>
            <person name="Moore K.A."/>
            <person name="Paszkiewicz K."/>
            <person name="Jones T."/>
            <person name="Grant M."/>
            <person name="Ambacheew D."/>
            <person name="Muzemil S."/>
            <person name="Studholme D.J."/>
        </authorList>
    </citation>
    <scope>NUCLEOTIDE SEQUENCE [LARGE SCALE GENOMIC DNA]</scope>
</reference>
<dbReference type="InterPro" id="IPR007493">
    <property type="entry name" value="DUF538"/>
</dbReference>
<dbReference type="SUPFAM" id="SSF141562">
    <property type="entry name" value="At5g01610-like"/>
    <property type="match status" value="1"/>
</dbReference>
<protein>
    <submittedName>
        <fullName evidence="1">Uncharacterized protein</fullName>
    </submittedName>
</protein>
<organism evidence="1 2">
    <name type="scientific">Ensete ventricosum</name>
    <name type="common">Abyssinian banana</name>
    <name type="synonym">Musa ensete</name>
    <dbReference type="NCBI Taxonomy" id="4639"/>
    <lineage>
        <taxon>Eukaryota</taxon>
        <taxon>Viridiplantae</taxon>
        <taxon>Streptophyta</taxon>
        <taxon>Embryophyta</taxon>
        <taxon>Tracheophyta</taxon>
        <taxon>Spermatophyta</taxon>
        <taxon>Magnoliopsida</taxon>
        <taxon>Liliopsida</taxon>
        <taxon>Zingiberales</taxon>
        <taxon>Musaceae</taxon>
        <taxon>Ensete</taxon>
    </lineage>
</organism>
<dbReference type="AlphaFoldDB" id="A0A427AXH8"/>
<evidence type="ECO:0000313" key="2">
    <source>
        <dbReference type="Proteomes" id="UP000287651"/>
    </source>
</evidence>
<proteinExistence type="predicted"/>
<comment type="caution">
    <text evidence="1">The sequence shown here is derived from an EMBL/GenBank/DDBJ whole genome shotgun (WGS) entry which is preliminary data.</text>
</comment>
<dbReference type="PANTHER" id="PTHR31676:SF151">
    <property type="entry name" value="DUF538 FAMILY PROTEIN"/>
    <property type="match status" value="1"/>
</dbReference>
<dbReference type="EMBL" id="AMZH03001022">
    <property type="protein sequence ID" value="RRT80960.1"/>
    <property type="molecule type" value="Genomic_DNA"/>
</dbReference>
<gene>
    <name evidence="1" type="ORF">B296_00014522</name>
</gene>